<dbReference type="InterPro" id="IPR016181">
    <property type="entry name" value="Acyl_CoA_acyltransferase"/>
</dbReference>
<dbReference type="Pfam" id="PF00583">
    <property type="entry name" value="Acetyltransf_1"/>
    <property type="match status" value="1"/>
</dbReference>
<dbReference type="AlphaFoldDB" id="A0A1E7JQQ1"/>
<evidence type="ECO:0000256" key="1">
    <source>
        <dbReference type="SAM" id="MobiDB-lite"/>
    </source>
</evidence>
<feature type="domain" description="N-acetyltransferase" evidence="2">
    <location>
        <begin position="1"/>
        <end position="141"/>
    </location>
</feature>
<gene>
    <name evidence="3" type="ORF">AN215_07345</name>
</gene>
<keyword evidence="4" id="KW-1185">Reference proteome</keyword>
<reference evidence="3 4" key="1">
    <citation type="journal article" date="2016" name="Front. Microbiol.">
        <title>Comparative Genomics Analysis of Streptomyces Species Reveals Their Adaptation to the Marine Environment and Their Diversity at the Genomic Level.</title>
        <authorList>
            <person name="Tian X."/>
            <person name="Zhang Z."/>
            <person name="Yang T."/>
            <person name="Chen M."/>
            <person name="Li J."/>
            <person name="Chen F."/>
            <person name="Yang J."/>
            <person name="Li W."/>
            <person name="Zhang B."/>
            <person name="Zhang Z."/>
            <person name="Wu J."/>
            <person name="Zhang C."/>
            <person name="Long L."/>
            <person name="Xiao J."/>
        </authorList>
    </citation>
    <scope>NUCLEOTIDE SEQUENCE [LARGE SCALE GENOMIC DNA]</scope>
    <source>
        <strain evidence="3 4">SCSIO 10390</strain>
    </source>
</reference>
<accession>A0A1E7JQQ1</accession>
<evidence type="ECO:0000313" key="3">
    <source>
        <dbReference type="EMBL" id="OEU90590.1"/>
    </source>
</evidence>
<protein>
    <recommendedName>
        <fullName evidence="2">N-acetyltransferase domain-containing protein</fullName>
    </recommendedName>
</protein>
<dbReference type="PATRIC" id="fig|933944.5.peg.885"/>
<evidence type="ECO:0000259" key="2">
    <source>
        <dbReference type="PROSITE" id="PS51186"/>
    </source>
</evidence>
<dbReference type="Gene3D" id="3.40.630.30">
    <property type="match status" value="1"/>
</dbReference>
<dbReference type="CDD" id="cd04301">
    <property type="entry name" value="NAT_SF"/>
    <property type="match status" value="1"/>
</dbReference>
<dbReference type="EMBL" id="LJGT01000038">
    <property type="protein sequence ID" value="OEU90590.1"/>
    <property type="molecule type" value="Genomic_DNA"/>
</dbReference>
<dbReference type="PROSITE" id="PS51186">
    <property type="entry name" value="GNAT"/>
    <property type="match status" value="1"/>
</dbReference>
<feature type="region of interest" description="Disordered" evidence="1">
    <location>
        <begin position="1"/>
        <end position="26"/>
    </location>
</feature>
<dbReference type="SUPFAM" id="SSF55729">
    <property type="entry name" value="Acyl-CoA N-acyltransferases (Nat)"/>
    <property type="match status" value="1"/>
</dbReference>
<feature type="compositionally biased region" description="Basic and acidic residues" evidence="1">
    <location>
        <begin position="12"/>
        <end position="26"/>
    </location>
</feature>
<dbReference type="Proteomes" id="UP000176087">
    <property type="component" value="Unassembled WGS sequence"/>
</dbReference>
<dbReference type="InterPro" id="IPR000182">
    <property type="entry name" value="GNAT_dom"/>
</dbReference>
<dbReference type="STRING" id="933944.AN215_07345"/>
<comment type="caution">
    <text evidence="3">The sequence shown here is derived from an EMBL/GenBank/DDBJ whole genome shotgun (WGS) entry which is preliminary data.</text>
</comment>
<sequence>MRLRPGGAPSLVHERLRESNSRSSRVMRELRGTPADSEVPVEVYAFEGERLAGGVVGHAWAHWLHVELLWVDGELRGSGLGSRLLATAEEQAREKHGCVGSRVETFDFQASGFYAKQGYTLIGTVEDYPPGSSDHLFVKCL</sequence>
<organism evidence="3 4">
    <name type="scientific">Streptomyces abyssalis</name>
    <dbReference type="NCBI Taxonomy" id="933944"/>
    <lineage>
        <taxon>Bacteria</taxon>
        <taxon>Bacillati</taxon>
        <taxon>Actinomycetota</taxon>
        <taxon>Actinomycetes</taxon>
        <taxon>Kitasatosporales</taxon>
        <taxon>Streptomycetaceae</taxon>
        <taxon>Streptomyces</taxon>
    </lineage>
</organism>
<name>A0A1E7JQQ1_9ACTN</name>
<dbReference type="GO" id="GO:0016747">
    <property type="term" value="F:acyltransferase activity, transferring groups other than amino-acyl groups"/>
    <property type="evidence" value="ECO:0007669"/>
    <property type="project" value="InterPro"/>
</dbReference>
<proteinExistence type="predicted"/>
<evidence type="ECO:0000313" key="4">
    <source>
        <dbReference type="Proteomes" id="UP000176087"/>
    </source>
</evidence>